<dbReference type="EMBL" id="LAZR01015743">
    <property type="protein sequence ID" value="KKM07556.1"/>
    <property type="molecule type" value="Genomic_DNA"/>
</dbReference>
<comment type="caution">
    <text evidence="1">The sequence shown here is derived from an EMBL/GenBank/DDBJ whole genome shotgun (WGS) entry which is preliminary data.</text>
</comment>
<gene>
    <name evidence="1" type="ORF">LCGC14_1732690</name>
</gene>
<organism evidence="1">
    <name type="scientific">marine sediment metagenome</name>
    <dbReference type="NCBI Taxonomy" id="412755"/>
    <lineage>
        <taxon>unclassified sequences</taxon>
        <taxon>metagenomes</taxon>
        <taxon>ecological metagenomes</taxon>
    </lineage>
</organism>
<dbReference type="AlphaFoldDB" id="A0A0F9JPG9"/>
<reference evidence="1" key="1">
    <citation type="journal article" date="2015" name="Nature">
        <title>Complex archaea that bridge the gap between prokaryotes and eukaryotes.</title>
        <authorList>
            <person name="Spang A."/>
            <person name="Saw J.H."/>
            <person name="Jorgensen S.L."/>
            <person name="Zaremba-Niedzwiedzka K."/>
            <person name="Martijn J."/>
            <person name="Lind A.E."/>
            <person name="van Eijk R."/>
            <person name="Schleper C."/>
            <person name="Guy L."/>
            <person name="Ettema T.J."/>
        </authorList>
    </citation>
    <scope>NUCLEOTIDE SEQUENCE</scope>
</reference>
<sequence length="65" mass="7789">MTKPAYNYPYVAEYRSIDYGWVVSDYHYHSEMLIAGVTERFYKGNKYELSQSALEDIVRKQQQEQ</sequence>
<name>A0A0F9JPG9_9ZZZZ</name>
<proteinExistence type="predicted"/>
<accession>A0A0F9JPG9</accession>
<protein>
    <submittedName>
        <fullName evidence="1">Uncharacterized protein</fullName>
    </submittedName>
</protein>
<evidence type="ECO:0000313" key="1">
    <source>
        <dbReference type="EMBL" id="KKM07556.1"/>
    </source>
</evidence>